<feature type="compositionally biased region" description="Gly residues" evidence="1">
    <location>
        <begin position="213"/>
        <end position="227"/>
    </location>
</feature>
<evidence type="ECO:0000256" key="1">
    <source>
        <dbReference type="SAM" id="MobiDB-lite"/>
    </source>
</evidence>
<protein>
    <submittedName>
        <fullName evidence="2">Uncharacterized protein</fullName>
    </submittedName>
</protein>
<evidence type="ECO:0000313" key="2">
    <source>
        <dbReference type="EMBL" id="RIH84004.1"/>
    </source>
</evidence>
<comment type="caution">
    <text evidence="2">The sequence shown here is derived from an EMBL/GenBank/DDBJ whole genome shotgun (WGS) entry which is preliminary data.</text>
</comment>
<dbReference type="Proteomes" id="UP000265715">
    <property type="component" value="Unassembled WGS sequence"/>
</dbReference>
<name>A0A399EH70_9DEIN</name>
<dbReference type="EMBL" id="QXDL01000081">
    <property type="protein sequence ID" value="RIH84004.1"/>
    <property type="molecule type" value="Genomic_DNA"/>
</dbReference>
<evidence type="ECO:0000313" key="3">
    <source>
        <dbReference type="Proteomes" id="UP000265715"/>
    </source>
</evidence>
<dbReference type="OrthoDB" id="9804333at2"/>
<feature type="region of interest" description="Disordered" evidence="1">
    <location>
        <begin position="155"/>
        <end position="181"/>
    </location>
</feature>
<keyword evidence="3" id="KW-1185">Reference proteome</keyword>
<organism evidence="2 3">
    <name type="scientific">Calidithermus terrae</name>
    <dbReference type="NCBI Taxonomy" id="1408545"/>
    <lineage>
        <taxon>Bacteria</taxon>
        <taxon>Thermotogati</taxon>
        <taxon>Deinococcota</taxon>
        <taxon>Deinococci</taxon>
        <taxon>Thermales</taxon>
        <taxon>Thermaceae</taxon>
        <taxon>Calidithermus</taxon>
    </lineage>
</organism>
<proteinExistence type="predicted"/>
<accession>A0A399EH70</accession>
<sequence>MRYSKHITISPEALQQARAVLEAEGFATETPPPDLLERGVLLTAYNPANGEGYLLDAAEVRLVAYHGLAALDPEHPDPRPRWERATTRDRERAYAEAALARAVLDVQSAPVGQRNNVLSAAAFGLGRLEHLGLDEQRVLDELVQAALVTGLSHQEAQSTTRRAWAKGTEHPRDLPPSDLGYSDTAGYSTGIQNITRPGQQKGHLGYQDTGVPRLGGSGAPKLGKGGK</sequence>
<dbReference type="RefSeq" id="WP_147372685.1">
    <property type="nucleotide sequence ID" value="NZ_QXDL01000081.1"/>
</dbReference>
<dbReference type="AlphaFoldDB" id="A0A399EH70"/>
<reference evidence="2 3" key="1">
    <citation type="submission" date="2018-08" db="EMBL/GenBank/DDBJ databases">
        <title>Meiothermus terrae DSM 26712 genome sequencing project.</title>
        <authorList>
            <person name="Da Costa M.S."/>
            <person name="Albuquerque L."/>
            <person name="Raposo P."/>
            <person name="Froufe H.J.C."/>
            <person name="Barroso C.S."/>
            <person name="Egas C."/>
        </authorList>
    </citation>
    <scope>NUCLEOTIDE SEQUENCE [LARGE SCALE GENOMIC DNA]</scope>
    <source>
        <strain evidence="2 3">DSM 26712</strain>
    </source>
</reference>
<gene>
    <name evidence="2" type="ORF">Mterra_02111</name>
</gene>
<feature type="region of interest" description="Disordered" evidence="1">
    <location>
        <begin position="193"/>
        <end position="227"/>
    </location>
</feature>